<feature type="compositionally biased region" description="Basic and acidic residues" evidence="1">
    <location>
        <begin position="102"/>
        <end position="115"/>
    </location>
</feature>
<dbReference type="EMBL" id="JASPKY010000797">
    <property type="protein sequence ID" value="KAK9685192.1"/>
    <property type="molecule type" value="Genomic_DNA"/>
</dbReference>
<feature type="region of interest" description="Disordered" evidence="1">
    <location>
        <begin position="86"/>
        <end position="115"/>
    </location>
</feature>
<feature type="compositionally biased region" description="Basic residues" evidence="1">
    <location>
        <begin position="87"/>
        <end position="96"/>
    </location>
</feature>
<dbReference type="AlphaFoldDB" id="A0AAW1I6R8"/>
<evidence type="ECO:0000313" key="2">
    <source>
        <dbReference type="EMBL" id="KAK9685192.1"/>
    </source>
</evidence>
<dbReference type="Proteomes" id="UP001458880">
    <property type="component" value="Unassembled WGS sequence"/>
</dbReference>
<organism evidence="2 3">
    <name type="scientific">Popillia japonica</name>
    <name type="common">Japanese beetle</name>
    <dbReference type="NCBI Taxonomy" id="7064"/>
    <lineage>
        <taxon>Eukaryota</taxon>
        <taxon>Metazoa</taxon>
        <taxon>Ecdysozoa</taxon>
        <taxon>Arthropoda</taxon>
        <taxon>Hexapoda</taxon>
        <taxon>Insecta</taxon>
        <taxon>Pterygota</taxon>
        <taxon>Neoptera</taxon>
        <taxon>Endopterygota</taxon>
        <taxon>Coleoptera</taxon>
        <taxon>Polyphaga</taxon>
        <taxon>Scarabaeiformia</taxon>
        <taxon>Scarabaeidae</taxon>
        <taxon>Rutelinae</taxon>
        <taxon>Popillia</taxon>
    </lineage>
</organism>
<evidence type="ECO:0000313" key="3">
    <source>
        <dbReference type="Proteomes" id="UP001458880"/>
    </source>
</evidence>
<name>A0AAW1I6R8_POPJA</name>
<evidence type="ECO:0000256" key="1">
    <source>
        <dbReference type="SAM" id="MobiDB-lite"/>
    </source>
</evidence>
<sequence length="115" mass="13206">MLPGNITAAFKKCGIYPYDRHIFTDVDLLPSSVTDRPIAEEPKYEVGLWFSQTTPRTLAHELTLPNIKQFVSPEDIRGYLKAEARKSVRQGRKKGKSIIADTPEKKDIEEKYKKR</sequence>
<keyword evidence="3" id="KW-1185">Reference proteome</keyword>
<reference evidence="2 3" key="1">
    <citation type="journal article" date="2024" name="BMC Genomics">
        <title>De novo assembly and annotation of Popillia japonica's genome with initial clues to its potential as an invasive pest.</title>
        <authorList>
            <person name="Cucini C."/>
            <person name="Boschi S."/>
            <person name="Funari R."/>
            <person name="Cardaioli E."/>
            <person name="Iannotti N."/>
            <person name="Marturano G."/>
            <person name="Paoli F."/>
            <person name="Bruttini M."/>
            <person name="Carapelli A."/>
            <person name="Frati F."/>
            <person name="Nardi F."/>
        </authorList>
    </citation>
    <scope>NUCLEOTIDE SEQUENCE [LARGE SCALE GENOMIC DNA]</scope>
    <source>
        <strain evidence="2">DMR45628</strain>
    </source>
</reference>
<protein>
    <submittedName>
        <fullName evidence="2">Uncharacterized protein</fullName>
    </submittedName>
</protein>
<proteinExistence type="predicted"/>
<comment type="caution">
    <text evidence="2">The sequence shown here is derived from an EMBL/GenBank/DDBJ whole genome shotgun (WGS) entry which is preliminary data.</text>
</comment>
<gene>
    <name evidence="2" type="ORF">QE152_g38235</name>
</gene>
<accession>A0AAW1I6R8</accession>